<gene>
    <name evidence="2" type="ordered locus">TGAM_2093</name>
</gene>
<dbReference type="HOGENOM" id="CLU_215630_0_0_2"/>
<organism evidence="2 3">
    <name type="scientific">Thermococcus gammatolerans (strain DSM 15229 / JCM 11827 / EJ3)</name>
    <dbReference type="NCBI Taxonomy" id="593117"/>
    <lineage>
        <taxon>Archaea</taxon>
        <taxon>Methanobacteriati</taxon>
        <taxon>Methanobacteriota</taxon>
        <taxon>Thermococci</taxon>
        <taxon>Thermococcales</taxon>
        <taxon>Thermococcaceae</taxon>
        <taxon>Thermococcus</taxon>
    </lineage>
</organism>
<evidence type="ECO:0000313" key="2">
    <source>
        <dbReference type="EMBL" id="ACS34595.1"/>
    </source>
</evidence>
<dbReference type="Proteomes" id="UP000001488">
    <property type="component" value="Chromosome"/>
</dbReference>
<keyword evidence="3" id="KW-1185">Reference proteome</keyword>
<dbReference type="InterPro" id="IPR029060">
    <property type="entry name" value="PIN-like_dom_sf"/>
</dbReference>
<dbReference type="Gene3D" id="3.40.50.1010">
    <property type="entry name" value="5'-nuclease"/>
    <property type="match status" value="1"/>
</dbReference>
<dbReference type="PaxDb" id="593117-TGAM_2093"/>
<name>C5A2H6_THEGJ</name>
<dbReference type="Pfam" id="PF01850">
    <property type="entry name" value="PIN"/>
    <property type="match status" value="1"/>
</dbReference>
<dbReference type="STRING" id="593117.TGAM_2093"/>
<evidence type="ECO:0000313" key="3">
    <source>
        <dbReference type="Proteomes" id="UP000001488"/>
    </source>
</evidence>
<dbReference type="SUPFAM" id="SSF88723">
    <property type="entry name" value="PIN domain-like"/>
    <property type="match status" value="1"/>
</dbReference>
<dbReference type="PANTHER" id="PTHR39677">
    <property type="entry name" value="RIBONUCLEASE VAPC6"/>
    <property type="match status" value="1"/>
</dbReference>
<dbReference type="GeneID" id="33865535"/>
<dbReference type="eggNOG" id="arCOG00710">
    <property type="taxonomic scope" value="Archaea"/>
</dbReference>
<feature type="domain" description="PIN" evidence="1">
    <location>
        <begin position="5"/>
        <end position="42"/>
    </location>
</feature>
<dbReference type="RefSeq" id="WP_015859698.1">
    <property type="nucleotide sequence ID" value="NC_012804.1"/>
</dbReference>
<dbReference type="AlphaFoldDB" id="C5A2H6"/>
<dbReference type="OrthoDB" id="21406at2157"/>
<dbReference type="PANTHER" id="PTHR39677:SF4">
    <property type="entry name" value="RIBONUCLEASE VAPC6"/>
    <property type="match status" value="1"/>
</dbReference>
<protein>
    <recommendedName>
        <fullName evidence="1">PIN domain-containing protein</fullName>
    </recommendedName>
</protein>
<sequence length="48" mass="5445">MSRSEIEGKYQLLPNDAPIVATCVEHEIERILTFDSDFEKVPLIKVIG</sequence>
<proteinExistence type="predicted"/>
<dbReference type="EMBL" id="CP001398">
    <property type="protein sequence ID" value="ACS34595.1"/>
    <property type="molecule type" value="Genomic_DNA"/>
</dbReference>
<dbReference type="InterPro" id="IPR002716">
    <property type="entry name" value="PIN_dom"/>
</dbReference>
<accession>C5A2H6</accession>
<dbReference type="PATRIC" id="fig|593117.10.peg.2101"/>
<evidence type="ECO:0000259" key="1">
    <source>
        <dbReference type="Pfam" id="PF01850"/>
    </source>
</evidence>
<reference evidence="2 3" key="1">
    <citation type="journal article" date="2007" name="Genome Biol.">
        <title>Genome analysis and genome-wide proteomics of Thermococcus gammatolerans, the most radioresistant organism known amongst the Archaea.</title>
        <authorList>
            <person name="Zivanovic Y."/>
            <person name="Armengaud J."/>
            <person name="Lagorce A."/>
            <person name="Leplat C."/>
            <person name="Guerin P."/>
            <person name="Dutertre M."/>
            <person name="Anthouard V."/>
            <person name="Forterre P."/>
            <person name="Wincker P."/>
            <person name="Confalonieri F."/>
        </authorList>
    </citation>
    <scope>NUCLEOTIDE SEQUENCE [LARGE SCALE GENOMIC DNA]</scope>
    <source>
        <strain evidence="3">DSM 15229 / JCM 11827 / EJ3</strain>
    </source>
</reference>
<dbReference type="KEGG" id="tga:TGAM_2093"/>